<dbReference type="InterPro" id="IPR001769">
    <property type="entry name" value="Gingipain"/>
</dbReference>
<dbReference type="CDD" id="cd00041">
    <property type="entry name" value="CUB"/>
    <property type="match status" value="1"/>
</dbReference>
<dbReference type="PANTHER" id="PTHR24251">
    <property type="entry name" value="OVOCHYMASE-RELATED"/>
    <property type="match status" value="1"/>
</dbReference>
<keyword evidence="1" id="KW-0732">Signal</keyword>
<evidence type="ECO:0000256" key="2">
    <source>
        <dbReference type="ARBA" id="ARBA00022737"/>
    </source>
</evidence>
<dbReference type="InterPro" id="IPR035914">
    <property type="entry name" value="Sperma_CUB_dom_sf"/>
</dbReference>
<keyword evidence="2" id="KW-0677">Repeat</keyword>
<evidence type="ECO:0000256" key="4">
    <source>
        <dbReference type="SAM" id="Coils"/>
    </source>
</evidence>
<name>B5ICF9_ACIB4</name>
<evidence type="ECO:0000313" key="7">
    <source>
        <dbReference type="Proteomes" id="UP000001400"/>
    </source>
</evidence>
<evidence type="ECO:0000313" key="6">
    <source>
        <dbReference type="EMBL" id="ADD09034.1"/>
    </source>
</evidence>
<dbReference type="Gene3D" id="2.60.40.10">
    <property type="entry name" value="Immunoglobulins"/>
    <property type="match status" value="4"/>
</dbReference>
<dbReference type="Pfam" id="PF09136">
    <property type="entry name" value="Glucodextran_B"/>
    <property type="match status" value="1"/>
</dbReference>
<dbReference type="Gene3D" id="2.60.120.290">
    <property type="entry name" value="Spermadhesin, CUB domain"/>
    <property type="match status" value="1"/>
</dbReference>
<proteinExistence type="predicted"/>
<keyword evidence="4" id="KW-0175">Coiled coil</keyword>
<dbReference type="Proteomes" id="UP000001400">
    <property type="component" value="Chromosome"/>
</dbReference>
<dbReference type="SUPFAM" id="SSF57997">
    <property type="entry name" value="Tropomyosin"/>
    <property type="match status" value="1"/>
</dbReference>
<reference evidence="6" key="1">
    <citation type="submission" date="2010-02" db="EMBL/GenBank/DDBJ databases">
        <title>Complete sequence of Aciduliprofundum boonei T469.</title>
        <authorList>
            <consortium name="US DOE Joint Genome Institute"/>
            <person name="Lucas S."/>
            <person name="Copeland A."/>
            <person name="Lapidus A."/>
            <person name="Cheng J.-F."/>
            <person name="Bruce D."/>
            <person name="Goodwin L."/>
            <person name="Pitluck S."/>
            <person name="Saunders E."/>
            <person name="Detter J.C."/>
            <person name="Han C."/>
            <person name="Tapia R."/>
            <person name="Land M."/>
            <person name="Hauser L."/>
            <person name="Kyrpides N."/>
            <person name="Mikhailova N."/>
            <person name="Flores G."/>
            <person name="Reysenbach A.-L."/>
            <person name="Woyke T."/>
        </authorList>
    </citation>
    <scope>NUCLEOTIDE SEQUENCE</scope>
    <source>
        <strain evidence="6">T469</strain>
    </source>
</reference>
<dbReference type="Gene3D" id="1.20.1170.10">
    <property type="match status" value="1"/>
</dbReference>
<dbReference type="InterPro" id="IPR029031">
    <property type="entry name" value="Gingipain_N_sf"/>
</dbReference>
<dbReference type="HOGENOM" id="CLU_244361_0_0_2"/>
<sequence>MKGGRFGKLGSILVVTLMVLTAFAVIISVQPSVQAKQANMQGVHFLYRDVHINVKDLKYVTGPNGGRYIVGKGMRELTNPGDPAVPVKIISFTLPAGAKNIRVNLQNIWMTSYGKLKISPIPAPALKSGRAFPAKFSPPKYNEKVYKSSKYYPDKNYDFTISKTMDKTIVNVYIYPVKYNPVTNEVKVMTHAKVVVSYSPGSLKSGSAPINVENIIITSPQLKAAAQRLADFHNSTGVTSWVVTTTWIAKNYQPAPNPPVNGYANATTDPYGLLGGQALPLEKNMIIGYNYTLAKKIIAFLQNESYGSNVEYITIFGNARAVPPSYYWTDQYMYLLAYYGLSDMYDAWIPTDAFYAQPNYNSTYFSYEPQFFIGRIPVNPLTANKVVNKIIYYATHKTAGIENVTLSGGQVFETPYFLGETGVLEPLNYGWLDGAKVTEYFHTLRNYTYNNFIKMMYNSDMIIEITHGSGFSFWHHNDEVSAWDFSMNSSYGSLPIYISGSCLNGAWDEEMYPSEFASGINGGTSIAEKMLYAPNGIIAYYGADREAYGSTFAYFDNGTLVAPNDFGDLITEDGTVAGYFLATHYYGYATLGMMYYYALSLYNYWLGENLTSVDPWDTGMNDNPWARSYFEYSLIGDPALKVSGNGASYPSYNVPSVIIPNAVYNSNDVPIITRGKEVSVNISTDSPIVKVELLYLEHGYGSGPWGAQPTYYDFILDMKTLHPVATNNGVNNFTYSFVPNREGTYILSVYSADGKNTRFYMSCSSPMPPLSATERTNYNGRAYNENIKSTAPDVQVITLLDYGDVAFGKTTNVTAVVYNSGNATATNITVHFYLENYVLIFQEGNLSHPLVWLGNATISSLAPGEVAYVTIPWKAVNLIPLGMDPTNSSVRWQYVVASADVAGDTNLNNNAMWALFHVHLPLDVWVQKVFIQKDPVVGEPNSITFEITNIGTTTTATSNVTVMDYYGTIKTVSVTLAPGQTKFITVPWTPKVAGEDIIEVMASTPGDQNPRNDVSFYYPNGYWSIATFKVLSYDVEPVMAYQRDDNINIELYNFGPLASNGTKVDLWEMENVTDINIQSPHPYPNNYDNVWTITVPNATKIALHFNYLYVEPGWDYVYIYNSTGKLQVSYTGFYNDLWTPFINGSTVYVELVSDESVNYTGFYIDAYSTGISHIGSTQVGAIGSGDYITAIMSLGNTTAGVHYYKISTNTPGESATLTTGGSSNNIIYQTINVTDTIAPQIESFHLANTITNDRSPELNFTWYDEIYSGFFKVSVQIDGITIPARVIANGNSGNVIANVPFLLADGKHTVQITLVDNGGNKVTESWTFTVDATPPSLKITTSTNTPITYTSTFWINGTTEPGATVTINGVNVPVDPNGNFAYKTTLVNGENVFRVVATDEAGNSATEIVTALYLPQIPEILNAINAINSEISNLQSQVTTMKDEISALQGKISTIQGDISTINSDINNIKSQLDTLNSRINTLQNDLKENVTALNKAIEELNTTLVNKIEQNINNLQSQINDLKNQANDLQSNIQQINTNISDIQSKNNEQDKAISSSNNIGYAGIVLGIIALIIAIVAVARKPKVPMQKEEKKESTKENPSEESEEDIDETEEGSEEEKE</sequence>
<dbReference type="InterPro" id="IPR013783">
    <property type="entry name" value="Ig-like_fold"/>
</dbReference>
<dbReference type="GO" id="GO:0006508">
    <property type="term" value="P:proteolysis"/>
    <property type="evidence" value="ECO:0007669"/>
    <property type="project" value="InterPro"/>
</dbReference>
<dbReference type="InterPro" id="IPR011635">
    <property type="entry name" value="CARDB"/>
</dbReference>
<dbReference type="eggNOG" id="arCOG03439">
    <property type="taxonomic scope" value="Archaea"/>
</dbReference>
<dbReference type="RefSeq" id="WP_008083836.1">
    <property type="nucleotide sequence ID" value="NC_013926.1"/>
</dbReference>
<dbReference type="Gene3D" id="1.20.5.170">
    <property type="match status" value="1"/>
</dbReference>
<feature type="compositionally biased region" description="Acidic residues" evidence="5">
    <location>
        <begin position="1602"/>
        <end position="1621"/>
    </location>
</feature>
<organism evidence="6 7">
    <name type="scientific">Aciduliprofundum boonei (strain DSM 19572 / T469)</name>
    <dbReference type="NCBI Taxonomy" id="439481"/>
    <lineage>
        <taxon>Archaea</taxon>
        <taxon>Methanobacteriati</taxon>
        <taxon>Thermoplasmatota</taxon>
        <taxon>DHVE2 group</taxon>
        <taxon>Candidatus Aciduliprofundum</taxon>
    </lineage>
</organism>
<dbReference type="InterPro" id="IPR012600">
    <property type="entry name" value="Propeptide_C25"/>
</dbReference>
<dbReference type="GO" id="GO:0004197">
    <property type="term" value="F:cysteine-type endopeptidase activity"/>
    <property type="evidence" value="ECO:0007669"/>
    <property type="project" value="InterPro"/>
</dbReference>
<dbReference type="Gene3D" id="3.40.50.10390">
    <property type="entry name" value="Gingipain r, domain 1"/>
    <property type="match status" value="1"/>
</dbReference>
<dbReference type="PROSITE" id="PS01180">
    <property type="entry name" value="CUB"/>
    <property type="match status" value="1"/>
</dbReference>
<dbReference type="KEGG" id="abi:Aboo_1226"/>
<dbReference type="Pfam" id="PF19077">
    <property type="entry name" value="Big_13"/>
    <property type="match status" value="1"/>
</dbReference>
<dbReference type="InterPro" id="IPR029030">
    <property type="entry name" value="Caspase-like_dom_sf"/>
</dbReference>
<feature type="coiled-coil region" evidence="4">
    <location>
        <begin position="1424"/>
        <end position="1547"/>
    </location>
</feature>
<dbReference type="Pfam" id="PF00431">
    <property type="entry name" value="CUB"/>
    <property type="match status" value="1"/>
</dbReference>
<dbReference type="OrthoDB" id="137961at2157"/>
<feature type="compositionally biased region" description="Basic and acidic residues" evidence="5">
    <location>
        <begin position="1588"/>
        <end position="1601"/>
    </location>
</feature>
<keyword evidence="7" id="KW-1185">Reference proteome</keyword>
<dbReference type="InterPro" id="IPR000859">
    <property type="entry name" value="CUB_dom"/>
</dbReference>
<dbReference type="Pfam" id="PF01364">
    <property type="entry name" value="Peptidase_C25"/>
    <property type="match status" value="1"/>
</dbReference>
<protein>
    <submittedName>
        <fullName evidence="6">CUB protein</fullName>
    </submittedName>
</protein>
<dbReference type="STRING" id="439481.Aboo_1226"/>
<dbReference type="Pfam" id="PF07705">
    <property type="entry name" value="CARDB"/>
    <property type="match status" value="2"/>
</dbReference>
<dbReference type="eggNOG" id="arCOG07760">
    <property type="taxonomic scope" value="Archaea"/>
</dbReference>
<dbReference type="Gene3D" id="2.60.40.3800">
    <property type="match status" value="1"/>
</dbReference>
<evidence type="ECO:0000256" key="5">
    <source>
        <dbReference type="SAM" id="MobiDB-lite"/>
    </source>
</evidence>
<dbReference type="InterPro" id="IPR038490">
    <property type="entry name" value="Gingipain_propep_sf"/>
</dbReference>
<dbReference type="GeneID" id="8828188"/>
<keyword evidence="3" id="KW-1015">Disulfide bond</keyword>
<dbReference type="EMBL" id="CP001941">
    <property type="protein sequence ID" value="ADD09034.1"/>
    <property type="molecule type" value="Genomic_DNA"/>
</dbReference>
<dbReference type="SUPFAM" id="SSF52129">
    <property type="entry name" value="Caspase-like"/>
    <property type="match status" value="1"/>
</dbReference>
<dbReference type="Pfam" id="PF08126">
    <property type="entry name" value="Propeptide_C25"/>
    <property type="match status" value="1"/>
</dbReference>
<evidence type="ECO:0000256" key="1">
    <source>
        <dbReference type="ARBA" id="ARBA00022729"/>
    </source>
</evidence>
<dbReference type="eggNOG" id="arCOG03256">
    <property type="taxonomic scope" value="Archaea"/>
</dbReference>
<gene>
    <name evidence="6" type="ordered locus">Aboo_1226</name>
</gene>
<accession>B5ICF9</accession>
<dbReference type="SUPFAM" id="SSF49854">
    <property type="entry name" value="Spermadhesin, CUB domain"/>
    <property type="match status" value="1"/>
</dbReference>
<feature type="region of interest" description="Disordered" evidence="5">
    <location>
        <begin position="1584"/>
        <end position="1621"/>
    </location>
</feature>
<evidence type="ECO:0000256" key="3">
    <source>
        <dbReference type="ARBA" id="ARBA00023157"/>
    </source>
</evidence>
<dbReference type="InterPro" id="IPR044016">
    <property type="entry name" value="Big_13"/>
</dbReference>
<dbReference type="SMART" id="SM00042">
    <property type="entry name" value="CUB"/>
    <property type="match status" value="1"/>
</dbReference>